<evidence type="ECO:0000256" key="4">
    <source>
        <dbReference type="ARBA" id="ARBA00023128"/>
    </source>
</evidence>
<dbReference type="AlphaFoldDB" id="A0AAN8WQS2"/>
<evidence type="ECO:0000256" key="3">
    <source>
        <dbReference type="ARBA" id="ARBA00022980"/>
    </source>
</evidence>
<evidence type="ECO:0000256" key="5">
    <source>
        <dbReference type="ARBA" id="ARBA00023274"/>
    </source>
</evidence>
<proteinExistence type="inferred from homology"/>
<dbReference type="GO" id="GO:0005762">
    <property type="term" value="C:mitochondrial large ribosomal subunit"/>
    <property type="evidence" value="ECO:0007669"/>
    <property type="project" value="TreeGrafter"/>
</dbReference>
<organism evidence="8 9">
    <name type="scientific">Halocaridina rubra</name>
    <name type="common">Hawaiian red shrimp</name>
    <dbReference type="NCBI Taxonomy" id="373956"/>
    <lineage>
        <taxon>Eukaryota</taxon>
        <taxon>Metazoa</taxon>
        <taxon>Ecdysozoa</taxon>
        <taxon>Arthropoda</taxon>
        <taxon>Crustacea</taxon>
        <taxon>Multicrustacea</taxon>
        <taxon>Malacostraca</taxon>
        <taxon>Eumalacostraca</taxon>
        <taxon>Eucarida</taxon>
        <taxon>Decapoda</taxon>
        <taxon>Pleocyemata</taxon>
        <taxon>Caridea</taxon>
        <taxon>Atyoidea</taxon>
        <taxon>Atyidae</taxon>
        <taxon>Halocaridina</taxon>
    </lineage>
</organism>
<evidence type="ECO:0000313" key="8">
    <source>
        <dbReference type="EMBL" id="KAK7060650.1"/>
    </source>
</evidence>
<evidence type="ECO:0000313" key="9">
    <source>
        <dbReference type="Proteomes" id="UP001381693"/>
    </source>
</evidence>
<protein>
    <recommendedName>
        <fullName evidence="6">Large ribosomal subunit protein mL49</fullName>
    </recommendedName>
    <alternativeName>
        <fullName evidence="7">39S ribosomal protein L49, mitochondrial</fullName>
    </alternativeName>
</protein>
<dbReference type="EMBL" id="JAXCGZ010021056">
    <property type="protein sequence ID" value="KAK7060650.1"/>
    <property type="molecule type" value="Genomic_DNA"/>
</dbReference>
<comment type="similarity">
    <text evidence="2">Belongs to the mitochondrion-specific ribosomal protein mL49 family.</text>
</comment>
<sequence length="137" mass="15380">MYGHPKCIFSVMRVIAGLRRREITGMVNTNCINRILQLSSIGIHTSSCRLGIDKFPRGRLTVPESQEKVEISTVEWSFVERVLPMKSIPVPTAKPGEVMPSGWNAPSAKPGDYPYHVIRNANHMLPVYVEHVAILTR</sequence>
<evidence type="ECO:0000256" key="7">
    <source>
        <dbReference type="ARBA" id="ARBA00035545"/>
    </source>
</evidence>
<keyword evidence="4" id="KW-0496">Mitochondrion</keyword>
<keyword evidence="9" id="KW-1185">Reference proteome</keyword>
<evidence type="ECO:0000256" key="2">
    <source>
        <dbReference type="ARBA" id="ARBA00005677"/>
    </source>
</evidence>
<comment type="subcellular location">
    <subcellularLocation>
        <location evidence="1">Mitochondrion</location>
    </subcellularLocation>
</comment>
<reference evidence="8 9" key="1">
    <citation type="submission" date="2023-11" db="EMBL/GenBank/DDBJ databases">
        <title>Halocaridina rubra genome assembly.</title>
        <authorList>
            <person name="Smith C."/>
        </authorList>
    </citation>
    <scope>NUCLEOTIDE SEQUENCE [LARGE SCALE GENOMIC DNA]</scope>
    <source>
        <strain evidence="8">EP-1</strain>
        <tissue evidence="8">Whole</tissue>
    </source>
</reference>
<dbReference type="PANTHER" id="PTHR13477">
    <property type="entry name" value="MITOCHONDRIAL 39S RIBOSOMAL PROTEIN L49"/>
    <property type="match status" value="1"/>
</dbReference>
<accession>A0AAN8WQS2</accession>
<keyword evidence="3 8" id="KW-0689">Ribosomal protein</keyword>
<comment type="caution">
    <text evidence="8">The sequence shown here is derived from an EMBL/GenBank/DDBJ whole genome shotgun (WGS) entry which is preliminary data.</text>
</comment>
<dbReference type="GO" id="GO:0003735">
    <property type="term" value="F:structural constituent of ribosome"/>
    <property type="evidence" value="ECO:0007669"/>
    <property type="project" value="InterPro"/>
</dbReference>
<name>A0AAN8WQS2_HALRR</name>
<dbReference type="InterPro" id="IPR007740">
    <property type="entry name" value="Ribosomal_mL49"/>
</dbReference>
<dbReference type="GO" id="GO:0006412">
    <property type="term" value="P:translation"/>
    <property type="evidence" value="ECO:0007669"/>
    <property type="project" value="InterPro"/>
</dbReference>
<dbReference type="Proteomes" id="UP001381693">
    <property type="component" value="Unassembled WGS sequence"/>
</dbReference>
<evidence type="ECO:0000256" key="6">
    <source>
        <dbReference type="ARBA" id="ARBA00035191"/>
    </source>
</evidence>
<dbReference type="PANTHER" id="PTHR13477:SF0">
    <property type="entry name" value="LARGE RIBOSOMAL SUBUNIT PROTEIN ML49"/>
    <property type="match status" value="1"/>
</dbReference>
<evidence type="ECO:0000256" key="1">
    <source>
        <dbReference type="ARBA" id="ARBA00004173"/>
    </source>
</evidence>
<keyword evidence="5" id="KW-0687">Ribonucleoprotein</keyword>
<gene>
    <name evidence="8" type="primary">MRPL49</name>
    <name evidence="8" type="ORF">SK128_024657</name>
</gene>
<dbReference type="Gene3D" id="3.30.780.10">
    <property type="entry name" value="SUI1-like domain"/>
    <property type="match status" value="1"/>
</dbReference>